<protein>
    <submittedName>
        <fullName evidence="2">Uncharacterized protein</fullName>
    </submittedName>
</protein>
<comment type="caution">
    <text evidence="2">The sequence shown here is derived from an EMBL/GenBank/DDBJ whole genome shotgun (WGS) entry which is preliminary data.</text>
</comment>
<feature type="region of interest" description="Disordered" evidence="1">
    <location>
        <begin position="1"/>
        <end position="22"/>
    </location>
</feature>
<evidence type="ECO:0000313" key="3">
    <source>
        <dbReference type="Proteomes" id="UP000324222"/>
    </source>
</evidence>
<name>A0A5B7GQG8_PORTR</name>
<proteinExistence type="predicted"/>
<dbReference type="Proteomes" id="UP000324222">
    <property type="component" value="Unassembled WGS sequence"/>
</dbReference>
<sequence>MATRFRPPPATGWPPPTLTQAASRHPHTLTTIATITPSSLLYHCTVSLLIHYILPIAPNHTLNTPPPLHHT</sequence>
<keyword evidence="3" id="KW-1185">Reference proteome</keyword>
<dbReference type="EMBL" id="VSRR010018213">
    <property type="protein sequence ID" value="MPC61102.1"/>
    <property type="molecule type" value="Genomic_DNA"/>
</dbReference>
<gene>
    <name evidence="2" type="ORF">E2C01_055164</name>
</gene>
<dbReference type="AlphaFoldDB" id="A0A5B7GQG8"/>
<feature type="compositionally biased region" description="Pro residues" evidence="1">
    <location>
        <begin position="1"/>
        <end position="17"/>
    </location>
</feature>
<evidence type="ECO:0000313" key="2">
    <source>
        <dbReference type="EMBL" id="MPC61102.1"/>
    </source>
</evidence>
<evidence type="ECO:0000256" key="1">
    <source>
        <dbReference type="SAM" id="MobiDB-lite"/>
    </source>
</evidence>
<accession>A0A5B7GQG8</accession>
<organism evidence="2 3">
    <name type="scientific">Portunus trituberculatus</name>
    <name type="common">Swimming crab</name>
    <name type="synonym">Neptunus trituberculatus</name>
    <dbReference type="NCBI Taxonomy" id="210409"/>
    <lineage>
        <taxon>Eukaryota</taxon>
        <taxon>Metazoa</taxon>
        <taxon>Ecdysozoa</taxon>
        <taxon>Arthropoda</taxon>
        <taxon>Crustacea</taxon>
        <taxon>Multicrustacea</taxon>
        <taxon>Malacostraca</taxon>
        <taxon>Eumalacostraca</taxon>
        <taxon>Eucarida</taxon>
        <taxon>Decapoda</taxon>
        <taxon>Pleocyemata</taxon>
        <taxon>Brachyura</taxon>
        <taxon>Eubrachyura</taxon>
        <taxon>Portunoidea</taxon>
        <taxon>Portunidae</taxon>
        <taxon>Portuninae</taxon>
        <taxon>Portunus</taxon>
    </lineage>
</organism>
<reference evidence="2 3" key="1">
    <citation type="submission" date="2019-05" db="EMBL/GenBank/DDBJ databases">
        <title>Another draft genome of Portunus trituberculatus and its Hox gene families provides insights of decapod evolution.</title>
        <authorList>
            <person name="Jeong J.-H."/>
            <person name="Song I."/>
            <person name="Kim S."/>
            <person name="Choi T."/>
            <person name="Kim D."/>
            <person name="Ryu S."/>
            <person name="Kim W."/>
        </authorList>
    </citation>
    <scope>NUCLEOTIDE SEQUENCE [LARGE SCALE GENOMIC DNA]</scope>
    <source>
        <tissue evidence="2">Muscle</tissue>
    </source>
</reference>